<reference evidence="1" key="1">
    <citation type="submission" date="2021-04" db="EMBL/GenBank/DDBJ databases">
        <title>Microbacterium tenobrionis sp. nov. and Microbacterium allomyrinae sp. nov., isolated from larvae of Tenobrio molitor and Allomyrina dichotoma, respectively.</title>
        <authorList>
            <person name="Lee S.D."/>
        </authorList>
    </citation>
    <scope>NUCLEOTIDE SEQUENCE</scope>
    <source>
        <strain evidence="1">BWT-G7</strain>
    </source>
</reference>
<evidence type="ECO:0000313" key="1">
    <source>
        <dbReference type="EMBL" id="MCC2033402.1"/>
    </source>
</evidence>
<organism evidence="1 2">
    <name type="scientific">Microbacterium allomyrinae</name>
    <dbReference type="NCBI Taxonomy" id="2830666"/>
    <lineage>
        <taxon>Bacteria</taxon>
        <taxon>Bacillati</taxon>
        <taxon>Actinomycetota</taxon>
        <taxon>Actinomycetes</taxon>
        <taxon>Micrococcales</taxon>
        <taxon>Microbacteriaceae</taxon>
        <taxon>Microbacterium</taxon>
    </lineage>
</organism>
<evidence type="ECO:0008006" key="3">
    <source>
        <dbReference type="Google" id="ProtNLM"/>
    </source>
</evidence>
<dbReference type="InterPro" id="IPR007739">
    <property type="entry name" value="RgpF"/>
</dbReference>
<dbReference type="Pfam" id="PF05045">
    <property type="entry name" value="RgpF"/>
    <property type="match status" value="1"/>
</dbReference>
<gene>
    <name evidence="1" type="ORF">KEC57_14530</name>
</gene>
<dbReference type="RefSeq" id="WP_229385406.1">
    <property type="nucleotide sequence ID" value="NZ_JAGTTN010000005.1"/>
</dbReference>
<keyword evidence="2" id="KW-1185">Reference proteome</keyword>
<evidence type="ECO:0000313" key="2">
    <source>
        <dbReference type="Proteomes" id="UP001139354"/>
    </source>
</evidence>
<dbReference type="EMBL" id="JAGTTN010000005">
    <property type="protein sequence ID" value="MCC2033402.1"/>
    <property type="molecule type" value="Genomic_DNA"/>
</dbReference>
<dbReference type="AlphaFoldDB" id="A0A9X1S4D2"/>
<sequence>MTPDAPVGARRDVSRLVIYALWDRRGAVDDYVLFALEALRSHATRIVVVANGSLIPEAHAKLDRVADDVLVRDNVGFDIGAHKAGLEHVGVDIARFDEVVLTNDTWFGPVRPFGPVFDRMAEQPVAFWGMADHPQQVPNPFTGDGVLPYHLQSFWIAVRPEMFLSAAWKAYWRDLPELVSIQDAILLHEATFTRHFAEHGFAHAAAFPASDYPSEHPALFNADLLIDAGCPLLKRRPFLHWPPFLDRHAVIGRWVMEAAERHGYPVHLAWQSLARNVEPRVLYTDAAMHHVLSHRDAGYDPTRPFRIAALLHIFYVEMTDEMLDLVDTLPGTYDLYVTTPDAQKAAEITAVIDGRPREGRTVDVRVVDNAGRDQSAFLIGCRDVILDGGYDLVVKLHSKKTPQDGHNVGRHFKSQQFGNLLPSAGYAANVLAMFQKEPGLGLVYPPMIHVGYPTMGRGWWSNKPGFEEYCRTLGIHVPLDEISPLAPYGSMYIARPEALRLLVEHRWTHEDFGGAEAYRDGGLAHILERMPSYVAGELGYHTRTVATAEYTSISHTSMQFNFDQMSATIPGDSVERIMFIKQAGYVGQGRLRDFVRMYFGLHPRVGRRLGWMIDPSNRLVRVATRLTRRR</sequence>
<comment type="caution">
    <text evidence="1">The sequence shown here is derived from an EMBL/GenBank/DDBJ whole genome shotgun (WGS) entry which is preliminary data.</text>
</comment>
<accession>A0A9X1S4D2</accession>
<proteinExistence type="predicted"/>
<protein>
    <recommendedName>
        <fullName evidence="3">Rhamnan synthesis protein F</fullName>
    </recommendedName>
</protein>
<name>A0A9X1S4D2_9MICO</name>
<dbReference type="Proteomes" id="UP001139354">
    <property type="component" value="Unassembled WGS sequence"/>
</dbReference>